<evidence type="ECO:0000313" key="6">
    <source>
        <dbReference type="Proteomes" id="UP000186817"/>
    </source>
</evidence>
<feature type="coiled-coil region" evidence="2">
    <location>
        <begin position="37"/>
        <end position="67"/>
    </location>
</feature>
<keyword evidence="6" id="KW-1185">Reference proteome</keyword>
<keyword evidence="3" id="KW-1133">Transmembrane helix</keyword>
<dbReference type="Pfam" id="PF13499">
    <property type="entry name" value="EF-hand_7"/>
    <property type="match status" value="1"/>
</dbReference>
<organism evidence="5 6">
    <name type="scientific">Symbiodinium microadriaticum</name>
    <name type="common">Dinoflagellate</name>
    <name type="synonym">Zooxanthella microadriatica</name>
    <dbReference type="NCBI Taxonomy" id="2951"/>
    <lineage>
        <taxon>Eukaryota</taxon>
        <taxon>Sar</taxon>
        <taxon>Alveolata</taxon>
        <taxon>Dinophyceae</taxon>
        <taxon>Suessiales</taxon>
        <taxon>Symbiodiniaceae</taxon>
        <taxon>Symbiodinium</taxon>
    </lineage>
</organism>
<dbReference type="CDD" id="cd00051">
    <property type="entry name" value="EFh"/>
    <property type="match status" value="1"/>
</dbReference>
<keyword evidence="1" id="KW-0106">Calcium</keyword>
<feature type="transmembrane region" description="Helical" evidence="3">
    <location>
        <begin position="395"/>
        <end position="416"/>
    </location>
</feature>
<dbReference type="PROSITE" id="PS00018">
    <property type="entry name" value="EF_HAND_1"/>
    <property type="match status" value="2"/>
</dbReference>
<dbReference type="AlphaFoldDB" id="A0A1Q9EQ94"/>
<dbReference type="SMART" id="SM00054">
    <property type="entry name" value="EFh"/>
    <property type="match status" value="2"/>
</dbReference>
<proteinExistence type="predicted"/>
<dbReference type="EMBL" id="LSRX01000094">
    <property type="protein sequence ID" value="OLQ09605.1"/>
    <property type="molecule type" value="Genomic_DNA"/>
</dbReference>
<evidence type="ECO:0000313" key="5">
    <source>
        <dbReference type="EMBL" id="OLQ09605.1"/>
    </source>
</evidence>
<dbReference type="SUPFAM" id="SSF47473">
    <property type="entry name" value="EF-hand"/>
    <property type="match status" value="1"/>
</dbReference>
<reference evidence="5 6" key="1">
    <citation type="submission" date="2016-02" db="EMBL/GenBank/DDBJ databases">
        <title>Genome analysis of coral dinoflagellate symbionts highlights evolutionary adaptations to a symbiotic lifestyle.</title>
        <authorList>
            <person name="Aranda M."/>
            <person name="Li Y."/>
            <person name="Liew Y.J."/>
            <person name="Baumgarten S."/>
            <person name="Simakov O."/>
            <person name="Wilson M."/>
            <person name="Piel J."/>
            <person name="Ashoor H."/>
            <person name="Bougouffa S."/>
            <person name="Bajic V.B."/>
            <person name="Ryu T."/>
            <person name="Ravasi T."/>
            <person name="Bayer T."/>
            <person name="Micklem G."/>
            <person name="Kim H."/>
            <person name="Bhak J."/>
            <person name="Lajeunesse T.C."/>
            <person name="Voolstra C.R."/>
        </authorList>
    </citation>
    <scope>NUCLEOTIDE SEQUENCE [LARGE SCALE GENOMIC DNA]</scope>
    <source>
        <strain evidence="5 6">CCMP2467</strain>
    </source>
</reference>
<comment type="caution">
    <text evidence="5">The sequence shown here is derived from an EMBL/GenBank/DDBJ whole genome shotgun (WGS) entry which is preliminary data.</text>
</comment>
<feature type="domain" description="EF-hand" evidence="4">
    <location>
        <begin position="544"/>
        <end position="571"/>
    </location>
</feature>
<protein>
    <submittedName>
        <fullName evidence="5">Calcineurin subunit B</fullName>
    </submittedName>
</protein>
<dbReference type="InterPro" id="IPR011992">
    <property type="entry name" value="EF-hand-dom_pair"/>
</dbReference>
<dbReference type="Proteomes" id="UP000186817">
    <property type="component" value="Unassembled WGS sequence"/>
</dbReference>
<keyword evidence="3" id="KW-0812">Transmembrane</keyword>
<dbReference type="OrthoDB" id="431891at2759"/>
<evidence type="ECO:0000256" key="3">
    <source>
        <dbReference type="SAM" id="Phobius"/>
    </source>
</evidence>
<dbReference type="Gene3D" id="1.10.238.10">
    <property type="entry name" value="EF-hand"/>
    <property type="match status" value="1"/>
</dbReference>
<sequence>MLESQFGEVLQQRLLGKVEASQASRALLAMSPSSNAVRNAQRLAARTAAQRKALQQLRNTLARARDAGAVSWRRLTQRFSSRLLQAHAGAIAERRRVLRQEGGRPRSVAWAVFFKAAAEQREYPTVEDVQNMFGLPPELAGGLAGIASSNAVLSRWMSSSSMQRGTCDDRQGARSAWLAGQPNGRGKTAAHRERSAGRATEYMLKALESGLELQAEAAAKKLSTINSSENGVSLSPSRLSRCLASLPIGEIDEPKSFSEWLVMSTVFKVDVSSPFPPGDDPRAFFIMNSVIVVIFVLEILLKLVAYGCFLRLVRALRGIRVVRTNVQAMGLEATLKNCPGSTMDTGCPAIVNSSRYRQSFVHVLLLVLVTDHCRHVKFQPDSLDCANEEVFGKLLTYWSSVPESMLTLLMAITGGLSWNDALTPLRPISEIAVTGLIAYIVITVLAVKDIAKHRSVALGATVSPAWFQTSKNSCGEVDGDLSLVDLAVTGVFCNMAIESARADKAQVDSLREIFHEIDLDGSNVITVAELKEMMDISTNDVFTLFMVIDADGSGEITLEEFVYGCMQLQGKDEL</sequence>
<dbReference type="PROSITE" id="PS50222">
    <property type="entry name" value="EF_HAND_2"/>
    <property type="match status" value="2"/>
</dbReference>
<feature type="domain" description="EF-hand" evidence="4">
    <location>
        <begin position="505"/>
        <end position="540"/>
    </location>
</feature>
<keyword evidence="2" id="KW-0175">Coiled coil</keyword>
<dbReference type="GO" id="GO:0005509">
    <property type="term" value="F:calcium ion binding"/>
    <property type="evidence" value="ECO:0007669"/>
    <property type="project" value="InterPro"/>
</dbReference>
<evidence type="ECO:0000256" key="2">
    <source>
        <dbReference type="SAM" id="Coils"/>
    </source>
</evidence>
<feature type="transmembrane region" description="Helical" evidence="3">
    <location>
        <begin position="283"/>
        <end position="310"/>
    </location>
</feature>
<accession>A0A1Q9EQ94</accession>
<dbReference type="InterPro" id="IPR018247">
    <property type="entry name" value="EF_Hand_1_Ca_BS"/>
</dbReference>
<keyword evidence="3" id="KW-0472">Membrane</keyword>
<evidence type="ECO:0000259" key="4">
    <source>
        <dbReference type="PROSITE" id="PS50222"/>
    </source>
</evidence>
<dbReference type="InterPro" id="IPR002048">
    <property type="entry name" value="EF_hand_dom"/>
</dbReference>
<evidence type="ECO:0000256" key="1">
    <source>
        <dbReference type="ARBA" id="ARBA00022837"/>
    </source>
</evidence>
<feature type="transmembrane region" description="Helical" evidence="3">
    <location>
        <begin position="428"/>
        <end position="447"/>
    </location>
</feature>
<gene>
    <name evidence="5" type="primary">CNB1</name>
    <name evidence="5" type="ORF">AK812_SmicGene6812</name>
</gene>
<name>A0A1Q9EQ94_SYMMI</name>